<dbReference type="SUPFAM" id="SSF46785">
    <property type="entry name" value="Winged helix' DNA-binding domain"/>
    <property type="match status" value="1"/>
</dbReference>
<dbReference type="InterPro" id="IPR057727">
    <property type="entry name" value="WCX_dom"/>
</dbReference>
<dbReference type="PANTHER" id="PTHR34580:SF3">
    <property type="entry name" value="PROTEIN PAFB"/>
    <property type="match status" value="1"/>
</dbReference>
<evidence type="ECO:0000313" key="5">
    <source>
        <dbReference type="EMBL" id="MFD2800913.1"/>
    </source>
</evidence>
<evidence type="ECO:0000256" key="3">
    <source>
        <dbReference type="ARBA" id="ARBA00023163"/>
    </source>
</evidence>
<dbReference type="PROSITE" id="PS52050">
    <property type="entry name" value="WYL"/>
    <property type="match status" value="1"/>
</dbReference>
<dbReference type="InterPro" id="IPR026881">
    <property type="entry name" value="WYL_dom"/>
</dbReference>
<dbReference type="InterPro" id="IPR036388">
    <property type="entry name" value="WH-like_DNA-bd_sf"/>
</dbReference>
<dbReference type="InterPro" id="IPR051534">
    <property type="entry name" value="CBASS_pafABC_assoc_protein"/>
</dbReference>
<dbReference type="Gene3D" id="1.10.10.10">
    <property type="entry name" value="Winged helix-like DNA-binding domain superfamily/Winged helix DNA-binding domain"/>
    <property type="match status" value="1"/>
</dbReference>
<dbReference type="Pfam" id="PF13280">
    <property type="entry name" value="WYL"/>
    <property type="match status" value="1"/>
</dbReference>
<dbReference type="InterPro" id="IPR036390">
    <property type="entry name" value="WH_DNA-bd_sf"/>
</dbReference>
<proteinExistence type="predicted"/>
<dbReference type="InterPro" id="IPR018356">
    <property type="entry name" value="Tscrpt_reg_HTH_DeoR_CS"/>
</dbReference>
<sequence>MANTSARMLRLLSLLQTHRYWPGGELAGRLGVSERTLRRDIDRLRDLGYPVDANRGVAGGYQLRSGAAMPPLLLDDEEAVAIAVGLRTAAGSALDGIEETSVRALTKVIQVMPPRLRRRVDALQAYTVPAAPGGGPTVDATALTVIAQACRDDERLRFDYTARDGTRTSRLVEPHRLVSLGRRWYLVAWDAEKHGWRTFRVDRLTDPRATGARFRPRELPGGDAAEFARRQTAMVPTQYEAVVTVRAAADHVQRVVGRWGQVEPLDDVSCRLVMNVDTFDWLVLVLTSIDADFDVVGPPELREYLRVTGERLLRGAAAPSATS</sequence>
<dbReference type="Pfam" id="PF25583">
    <property type="entry name" value="WCX"/>
    <property type="match status" value="1"/>
</dbReference>
<dbReference type="PANTHER" id="PTHR34580">
    <property type="match status" value="1"/>
</dbReference>
<keyword evidence="2" id="KW-0238">DNA-binding</keyword>
<comment type="caution">
    <text evidence="5">The sequence shown here is derived from an EMBL/GenBank/DDBJ whole genome shotgun (WGS) entry which is preliminary data.</text>
</comment>
<reference evidence="6" key="1">
    <citation type="journal article" date="2019" name="Int. J. Syst. Evol. Microbiol.">
        <title>The Global Catalogue of Microorganisms (GCM) 10K type strain sequencing project: providing services to taxonomists for standard genome sequencing and annotation.</title>
        <authorList>
            <consortium name="The Broad Institute Genomics Platform"/>
            <consortium name="The Broad Institute Genome Sequencing Center for Infectious Disease"/>
            <person name="Wu L."/>
            <person name="Ma J."/>
        </authorList>
    </citation>
    <scope>NUCLEOTIDE SEQUENCE [LARGE SCALE GENOMIC DNA]</scope>
    <source>
        <strain evidence="6">IBRC-M 10906</strain>
    </source>
</reference>
<dbReference type="Pfam" id="PF08279">
    <property type="entry name" value="HTH_11"/>
    <property type="match status" value="1"/>
</dbReference>
<evidence type="ECO:0000259" key="4">
    <source>
        <dbReference type="PROSITE" id="PS51000"/>
    </source>
</evidence>
<protein>
    <submittedName>
        <fullName evidence="5">Helix-turn-helix transcriptional regulator</fullName>
    </submittedName>
</protein>
<dbReference type="PIRSF" id="PIRSF016838">
    <property type="entry name" value="PafC"/>
    <property type="match status" value="1"/>
</dbReference>
<dbReference type="PROSITE" id="PS51000">
    <property type="entry name" value="HTH_DEOR_2"/>
    <property type="match status" value="1"/>
</dbReference>
<dbReference type="Proteomes" id="UP001597478">
    <property type="component" value="Unassembled WGS sequence"/>
</dbReference>
<dbReference type="PROSITE" id="PS00894">
    <property type="entry name" value="HTH_DEOR_1"/>
    <property type="match status" value="1"/>
</dbReference>
<name>A0ABW5WAF2_9PSEU</name>
<keyword evidence="6" id="KW-1185">Reference proteome</keyword>
<organism evidence="5 6">
    <name type="scientific">Prauserella oleivorans</name>
    <dbReference type="NCBI Taxonomy" id="1478153"/>
    <lineage>
        <taxon>Bacteria</taxon>
        <taxon>Bacillati</taxon>
        <taxon>Actinomycetota</taxon>
        <taxon>Actinomycetes</taxon>
        <taxon>Pseudonocardiales</taxon>
        <taxon>Pseudonocardiaceae</taxon>
        <taxon>Prauserella</taxon>
    </lineage>
</organism>
<dbReference type="InterPro" id="IPR013196">
    <property type="entry name" value="HTH_11"/>
</dbReference>
<dbReference type="EMBL" id="JBHUOF010000021">
    <property type="protein sequence ID" value="MFD2800913.1"/>
    <property type="molecule type" value="Genomic_DNA"/>
</dbReference>
<dbReference type="InterPro" id="IPR028349">
    <property type="entry name" value="PafC-like"/>
</dbReference>
<keyword evidence="1" id="KW-0805">Transcription regulation</keyword>
<evidence type="ECO:0000313" key="6">
    <source>
        <dbReference type="Proteomes" id="UP001597478"/>
    </source>
</evidence>
<feature type="domain" description="HTH deoR-type" evidence="4">
    <location>
        <begin position="4"/>
        <end position="59"/>
    </location>
</feature>
<gene>
    <name evidence="5" type="ORF">ACFS2C_16095</name>
</gene>
<evidence type="ECO:0000256" key="1">
    <source>
        <dbReference type="ARBA" id="ARBA00023015"/>
    </source>
</evidence>
<accession>A0ABW5WAF2</accession>
<keyword evidence="3" id="KW-0804">Transcription</keyword>
<evidence type="ECO:0000256" key="2">
    <source>
        <dbReference type="ARBA" id="ARBA00023125"/>
    </source>
</evidence>
<dbReference type="RefSeq" id="WP_377390796.1">
    <property type="nucleotide sequence ID" value="NZ_JBHSAN010000024.1"/>
</dbReference>
<dbReference type="InterPro" id="IPR001034">
    <property type="entry name" value="DeoR_HTH"/>
</dbReference>